<name>A0A4Y2KEB3_ARAVE</name>
<feature type="compositionally biased region" description="Basic and acidic residues" evidence="1">
    <location>
        <begin position="51"/>
        <end position="79"/>
    </location>
</feature>
<gene>
    <name evidence="2" type="ORF">AVEN_131513_1</name>
</gene>
<protein>
    <submittedName>
        <fullName evidence="2">Uncharacterized protein</fullName>
    </submittedName>
</protein>
<evidence type="ECO:0000313" key="3">
    <source>
        <dbReference type="Proteomes" id="UP000499080"/>
    </source>
</evidence>
<evidence type="ECO:0000313" key="2">
    <source>
        <dbReference type="EMBL" id="GBN00801.1"/>
    </source>
</evidence>
<comment type="caution">
    <text evidence="2">The sequence shown here is derived from an EMBL/GenBank/DDBJ whole genome shotgun (WGS) entry which is preliminary data.</text>
</comment>
<dbReference type="AlphaFoldDB" id="A0A4Y2KEB3"/>
<sequence length="105" mass="11523">MALGQMTRTTPEMASPSPNICITPAGGRLHPYVIFNVQQAPTHGGSSVESGSEHGTLRPRSRDLITRLPRPQKEREIRAESPGSPDPPPPTQNVVWNFQFNIRGL</sequence>
<keyword evidence="3" id="KW-1185">Reference proteome</keyword>
<feature type="compositionally biased region" description="Polar residues" evidence="1">
    <location>
        <begin position="1"/>
        <end position="20"/>
    </location>
</feature>
<evidence type="ECO:0000256" key="1">
    <source>
        <dbReference type="SAM" id="MobiDB-lite"/>
    </source>
</evidence>
<reference evidence="2 3" key="1">
    <citation type="journal article" date="2019" name="Sci. Rep.">
        <title>Orb-weaving spider Araneus ventricosus genome elucidates the spidroin gene catalogue.</title>
        <authorList>
            <person name="Kono N."/>
            <person name="Nakamura H."/>
            <person name="Ohtoshi R."/>
            <person name="Moran D.A.P."/>
            <person name="Shinohara A."/>
            <person name="Yoshida Y."/>
            <person name="Fujiwara M."/>
            <person name="Mori M."/>
            <person name="Tomita M."/>
            <person name="Arakawa K."/>
        </authorList>
    </citation>
    <scope>NUCLEOTIDE SEQUENCE [LARGE SCALE GENOMIC DNA]</scope>
</reference>
<accession>A0A4Y2KEB3</accession>
<dbReference type="EMBL" id="BGPR01004552">
    <property type="protein sequence ID" value="GBN00801.1"/>
    <property type="molecule type" value="Genomic_DNA"/>
</dbReference>
<feature type="region of interest" description="Disordered" evidence="1">
    <location>
        <begin position="37"/>
        <end position="96"/>
    </location>
</feature>
<organism evidence="2 3">
    <name type="scientific">Araneus ventricosus</name>
    <name type="common">Orbweaver spider</name>
    <name type="synonym">Epeira ventricosa</name>
    <dbReference type="NCBI Taxonomy" id="182803"/>
    <lineage>
        <taxon>Eukaryota</taxon>
        <taxon>Metazoa</taxon>
        <taxon>Ecdysozoa</taxon>
        <taxon>Arthropoda</taxon>
        <taxon>Chelicerata</taxon>
        <taxon>Arachnida</taxon>
        <taxon>Araneae</taxon>
        <taxon>Araneomorphae</taxon>
        <taxon>Entelegynae</taxon>
        <taxon>Araneoidea</taxon>
        <taxon>Araneidae</taxon>
        <taxon>Araneus</taxon>
    </lineage>
</organism>
<feature type="region of interest" description="Disordered" evidence="1">
    <location>
        <begin position="1"/>
        <end position="23"/>
    </location>
</feature>
<proteinExistence type="predicted"/>
<dbReference type="Proteomes" id="UP000499080">
    <property type="component" value="Unassembled WGS sequence"/>
</dbReference>